<feature type="domain" description="Gfo/Idh/MocA-like oxidoreductase N-terminal" evidence="2">
    <location>
        <begin position="44"/>
        <end position="126"/>
    </location>
</feature>
<dbReference type="Gene3D" id="3.40.50.720">
    <property type="entry name" value="NAD(P)-binding Rossmann-like Domain"/>
    <property type="match status" value="1"/>
</dbReference>
<gene>
    <name evidence="4" type="ORF">SDC9_55894</name>
</gene>
<reference evidence="4" key="1">
    <citation type="submission" date="2019-08" db="EMBL/GenBank/DDBJ databases">
        <authorList>
            <person name="Kucharzyk K."/>
            <person name="Murdoch R.W."/>
            <person name="Higgins S."/>
            <person name="Loffler F."/>
        </authorList>
    </citation>
    <scope>NUCLEOTIDE SEQUENCE</scope>
</reference>
<comment type="caution">
    <text evidence="4">The sequence shown here is derived from an EMBL/GenBank/DDBJ whole genome shotgun (WGS) entry which is preliminary data.</text>
</comment>
<name>A0A644X5K6_9ZZZZ</name>
<dbReference type="PANTHER" id="PTHR43818:SF11">
    <property type="entry name" value="BCDNA.GH03377"/>
    <property type="match status" value="1"/>
</dbReference>
<organism evidence="4">
    <name type="scientific">bioreactor metagenome</name>
    <dbReference type="NCBI Taxonomy" id="1076179"/>
    <lineage>
        <taxon>unclassified sequences</taxon>
        <taxon>metagenomes</taxon>
        <taxon>ecological metagenomes</taxon>
    </lineage>
</organism>
<sequence>MQKMDGQNYAPEGKPQPVCSRGEFIVGVVGLDHGHIYGMCNGLSEAGADIAYVFDPDPKKIEAFVAKFPQAQVASSKQQVLENPAIQLIASAGIPCDRGPLGLEVLDHGKDYFSDKPPFTTQTQVDLAREKVMQTMRKWFVYYSERLHVEAAVYAERLLNEGAIGNIVSIRGWGPHRLAAANRPSWFFEKEKYGGILVDIGSHQLEQILQFSGAEDATLISSRVGNLYHPEYPGLEDFGDACFTASNGIPCYFSLDWYTPDGLGTWGDGRIFIVGTKGYIELRKYIDVAASKEGDNVILVNDTGEHHYRVGGKVGFPYFGRLIRDVLDRTETAMKQEHAFRAIELAIEAETKAVKIR</sequence>
<evidence type="ECO:0000259" key="2">
    <source>
        <dbReference type="Pfam" id="PF01408"/>
    </source>
</evidence>
<evidence type="ECO:0000256" key="1">
    <source>
        <dbReference type="ARBA" id="ARBA00023002"/>
    </source>
</evidence>
<dbReference type="GO" id="GO:0016491">
    <property type="term" value="F:oxidoreductase activity"/>
    <property type="evidence" value="ECO:0007669"/>
    <property type="project" value="UniProtKB-KW"/>
</dbReference>
<dbReference type="InterPro" id="IPR055170">
    <property type="entry name" value="GFO_IDH_MocA-like_dom"/>
</dbReference>
<dbReference type="Pfam" id="PF22725">
    <property type="entry name" value="GFO_IDH_MocA_C3"/>
    <property type="match status" value="1"/>
</dbReference>
<dbReference type="PANTHER" id="PTHR43818">
    <property type="entry name" value="BCDNA.GH03377"/>
    <property type="match status" value="1"/>
</dbReference>
<dbReference type="InterPro" id="IPR000683">
    <property type="entry name" value="Gfo/Idh/MocA-like_OxRdtase_N"/>
</dbReference>
<feature type="domain" description="GFO/IDH/MocA-like oxidoreductase" evidence="3">
    <location>
        <begin position="155"/>
        <end position="281"/>
    </location>
</feature>
<protein>
    <submittedName>
        <fullName evidence="4">Uncharacterized protein</fullName>
    </submittedName>
</protein>
<dbReference type="Gene3D" id="3.30.360.10">
    <property type="entry name" value="Dihydrodipicolinate Reductase, domain 2"/>
    <property type="match status" value="1"/>
</dbReference>
<accession>A0A644X5K6</accession>
<dbReference type="Pfam" id="PF01408">
    <property type="entry name" value="GFO_IDH_MocA"/>
    <property type="match status" value="1"/>
</dbReference>
<dbReference type="SUPFAM" id="SSF55347">
    <property type="entry name" value="Glyceraldehyde-3-phosphate dehydrogenase-like, C-terminal domain"/>
    <property type="match status" value="1"/>
</dbReference>
<dbReference type="SUPFAM" id="SSF51735">
    <property type="entry name" value="NAD(P)-binding Rossmann-fold domains"/>
    <property type="match status" value="1"/>
</dbReference>
<dbReference type="EMBL" id="VSSQ01001585">
    <property type="protein sequence ID" value="MPM09573.1"/>
    <property type="molecule type" value="Genomic_DNA"/>
</dbReference>
<proteinExistence type="predicted"/>
<dbReference type="InterPro" id="IPR050463">
    <property type="entry name" value="Gfo/Idh/MocA_oxidrdct_glycsds"/>
</dbReference>
<evidence type="ECO:0000313" key="4">
    <source>
        <dbReference type="EMBL" id="MPM09573.1"/>
    </source>
</evidence>
<evidence type="ECO:0000259" key="3">
    <source>
        <dbReference type="Pfam" id="PF22725"/>
    </source>
</evidence>
<dbReference type="AlphaFoldDB" id="A0A644X5K6"/>
<dbReference type="InterPro" id="IPR036291">
    <property type="entry name" value="NAD(P)-bd_dom_sf"/>
</dbReference>
<keyword evidence="1" id="KW-0560">Oxidoreductase</keyword>
<dbReference type="GO" id="GO:0000166">
    <property type="term" value="F:nucleotide binding"/>
    <property type="evidence" value="ECO:0007669"/>
    <property type="project" value="InterPro"/>
</dbReference>